<dbReference type="PANTHER" id="PTHR20383">
    <property type="entry name" value="RNA POLYMERASE II SUBUNIT A C-TERMINAL DOMAIN PHOSPHATASE"/>
    <property type="match status" value="1"/>
</dbReference>
<dbReference type="eggNOG" id="KOG2424">
    <property type="taxonomic scope" value="Eukaryota"/>
</dbReference>
<sequence>TPPSPAQVAVICKSPPGRGTEVHNFLRLRVWSFGSGTHTRLPGLALDKPNVYDFKTTYYQMYNGLLRKDKELCMQNGILHMWDRSKRIKLQSERFLNCKRLLDLILTCELCQDLRHTEDMENEMASCCGSSRRRASGQGLKPPS</sequence>
<dbReference type="Proteomes" id="UP000001074">
    <property type="component" value="Unassembled WGS sequence"/>
</dbReference>
<dbReference type="Ensembl" id="ENSMLUT00000028049.1">
    <property type="protein sequence ID" value="ENSMLUP00000020300.1"/>
    <property type="gene ID" value="ENSMLUG00000030596.1"/>
</dbReference>
<dbReference type="AlphaFoldDB" id="G1Q9B7"/>
<reference evidence="10" key="3">
    <citation type="submission" date="2025-09" db="UniProtKB">
        <authorList>
            <consortium name="Ensembl"/>
        </authorList>
    </citation>
    <scope>IDENTIFICATION</scope>
</reference>
<dbReference type="InterPro" id="IPR006811">
    <property type="entry name" value="RNA_pol_II_suA"/>
</dbReference>
<evidence type="ECO:0000256" key="4">
    <source>
        <dbReference type="ARBA" id="ARBA00022801"/>
    </source>
</evidence>
<dbReference type="Pfam" id="PF04722">
    <property type="entry name" value="Ssu72"/>
    <property type="match status" value="1"/>
</dbReference>
<keyword evidence="3 9" id="KW-0507">mRNA processing</keyword>
<keyword evidence="4 9" id="KW-0378">Hydrolase</keyword>
<dbReference type="GO" id="GO:0004722">
    <property type="term" value="F:protein serine/threonine phosphatase activity"/>
    <property type="evidence" value="ECO:0007669"/>
    <property type="project" value="UniProtKB-UniRule"/>
</dbReference>
<name>G1Q9B7_MYOLU</name>
<evidence type="ECO:0000256" key="6">
    <source>
        <dbReference type="ARBA" id="ARBA00023242"/>
    </source>
</evidence>
<evidence type="ECO:0000313" key="10">
    <source>
        <dbReference type="Ensembl" id="ENSMLUP00000020300.1"/>
    </source>
</evidence>
<evidence type="ECO:0000256" key="3">
    <source>
        <dbReference type="ARBA" id="ARBA00022664"/>
    </source>
</evidence>
<comment type="similarity">
    <text evidence="2 9">Belongs to the SSU72 phosphatase family.</text>
</comment>
<keyword evidence="6 9" id="KW-0539">Nucleus</keyword>
<reference evidence="10 11" key="1">
    <citation type="journal article" date="2011" name="Nature">
        <title>A high-resolution map of human evolutionary constraint using 29 mammals.</title>
        <authorList>
            <person name="Lindblad-Toh K."/>
            <person name="Garber M."/>
            <person name="Zuk O."/>
            <person name="Lin M.F."/>
            <person name="Parker B.J."/>
            <person name="Washietl S."/>
            <person name="Kheradpour P."/>
            <person name="Ernst J."/>
            <person name="Jordan G."/>
            <person name="Mauceli E."/>
            <person name="Ward L.D."/>
            <person name="Lowe C.B."/>
            <person name="Holloway A.K."/>
            <person name="Clamp M."/>
            <person name="Gnerre S."/>
            <person name="Alfoldi J."/>
            <person name="Beal K."/>
            <person name="Chang J."/>
            <person name="Clawson H."/>
            <person name="Cuff J."/>
            <person name="Di Palma F."/>
            <person name="Fitzgerald S."/>
            <person name="Flicek P."/>
            <person name="Guttman M."/>
            <person name="Hubisz M.J."/>
            <person name="Jaffe D.B."/>
            <person name="Jungreis I."/>
            <person name="Kent W.J."/>
            <person name="Kostka D."/>
            <person name="Lara M."/>
            <person name="Martins A.L."/>
            <person name="Massingham T."/>
            <person name="Moltke I."/>
            <person name="Raney B.J."/>
            <person name="Rasmussen M.D."/>
            <person name="Robinson J."/>
            <person name="Stark A."/>
            <person name="Vilella A.J."/>
            <person name="Wen J."/>
            <person name="Xie X."/>
            <person name="Zody M.C."/>
            <person name="Baldwin J."/>
            <person name="Bloom T."/>
            <person name="Chin C.W."/>
            <person name="Heiman D."/>
            <person name="Nicol R."/>
            <person name="Nusbaum C."/>
            <person name="Young S."/>
            <person name="Wilkinson J."/>
            <person name="Worley K.C."/>
            <person name="Kovar C.L."/>
            <person name="Muzny D.M."/>
            <person name="Gibbs R.A."/>
            <person name="Cree A."/>
            <person name="Dihn H.H."/>
            <person name="Fowler G."/>
            <person name="Jhangiani S."/>
            <person name="Joshi V."/>
            <person name="Lee S."/>
            <person name="Lewis L.R."/>
            <person name="Nazareth L.V."/>
            <person name="Okwuonu G."/>
            <person name="Santibanez J."/>
            <person name="Warren W.C."/>
            <person name="Mardis E.R."/>
            <person name="Weinstock G.M."/>
            <person name="Wilson R.K."/>
            <person name="Delehaunty K."/>
            <person name="Dooling D."/>
            <person name="Fronik C."/>
            <person name="Fulton L."/>
            <person name="Fulton B."/>
            <person name="Graves T."/>
            <person name="Minx P."/>
            <person name="Sodergren E."/>
            <person name="Birney E."/>
            <person name="Margulies E.H."/>
            <person name="Herrero J."/>
            <person name="Green E.D."/>
            <person name="Haussler D."/>
            <person name="Siepel A."/>
            <person name="Goldman N."/>
            <person name="Pollard K.S."/>
            <person name="Pedersen J.S."/>
            <person name="Lander E.S."/>
            <person name="Kellis M."/>
        </authorList>
    </citation>
    <scope>NUCLEOTIDE SEQUENCE [LARGE SCALE GENOMIC DNA]</scope>
</reference>
<evidence type="ECO:0000256" key="2">
    <source>
        <dbReference type="ARBA" id="ARBA00008978"/>
    </source>
</evidence>
<organism evidence="10 11">
    <name type="scientific">Myotis lucifugus</name>
    <name type="common">Little brown bat</name>
    <dbReference type="NCBI Taxonomy" id="59463"/>
    <lineage>
        <taxon>Eukaryota</taxon>
        <taxon>Metazoa</taxon>
        <taxon>Chordata</taxon>
        <taxon>Craniata</taxon>
        <taxon>Vertebrata</taxon>
        <taxon>Euteleostomi</taxon>
        <taxon>Mammalia</taxon>
        <taxon>Eutheria</taxon>
        <taxon>Laurasiatheria</taxon>
        <taxon>Chiroptera</taxon>
        <taxon>Yangochiroptera</taxon>
        <taxon>Vespertilionidae</taxon>
        <taxon>Myotis</taxon>
    </lineage>
</organism>
<evidence type="ECO:0000313" key="11">
    <source>
        <dbReference type="Proteomes" id="UP000001074"/>
    </source>
</evidence>
<evidence type="ECO:0000256" key="9">
    <source>
        <dbReference type="RuleBase" id="RU369031"/>
    </source>
</evidence>
<dbReference type="HOGENOM" id="CLU_062463_2_2_1"/>
<comment type="catalytic activity">
    <reaction evidence="8 9">
        <text>O-phospho-L-threonyl-[protein] + H2O = L-threonyl-[protein] + phosphate</text>
        <dbReference type="Rhea" id="RHEA:47004"/>
        <dbReference type="Rhea" id="RHEA-COMP:11060"/>
        <dbReference type="Rhea" id="RHEA-COMP:11605"/>
        <dbReference type="ChEBI" id="CHEBI:15377"/>
        <dbReference type="ChEBI" id="CHEBI:30013"/>
        <dbReference type="ChEBI" id="CHEBI:43474"/>
        <dbReference type="ChEBI" id="CHEBI:61977"/>
        <dbReference type="EC" id="3.1.3.16"/>
    </reaction>
</comment>
<evidence type="ECO:0000256" key="1">
    <source>
        <dbReference type="ARBA" id="ARBA00004123"/>
    </source>
</evidence>
<dbReference type="GO" id="GO:0005634">
    <property type="term" value="C:nucleus"/>
    <property type="evidence" value="ECO:0007669"/>
    <property type="project" value="UniProtKB-SubCell"/>
</dbReference>
<reference evidence="10" key="2">
    <citation type="submission" date="2025-08" db="UniProtKB">
        <authorList>
            <consortium name="Ensembl"/>
        </authorList>
    </citation>
    <scope>IDENTIFICATION</scope>
</reference>
<dbReference type="InParanoid" id="G1Q9B7"/>
<dbReference type="Gene3D" id="6.10.140.550">
    <property type="match status" value="1"/>
</dbReference>
<proteinExistence type="inferred from homology"/>
<keyword evidence="5 9" id="KW-0904">Protein phosphatase</keyword>
<dbReference type="EMBL" id="AAPE02024313">
    <property type="status" value="NOT_ANNOTATED_CDS"/>
    <property type="molecule type" value="Genomic_DNA"/>
</dbReference>
<dbReference type="EC" id="3.1.3.16" evidence="9"/>
<dbReference type="GO" id="GO:0006397">
    <property type="term" value="P:mRNA processing"/>
    <property type="evidence" value="ECO:0007669"/>
    <property type="project" value="UniProtKB-KW"/>
</dbReference>
<keyword evidence="11" id="KW-1185">Reference proteome</keyword>
<evidence type="ECO:0000256" key="5">
    <source>
        <dbReference type="ARBA" id="ARBA00022912"/>
    </source>
</evidence>
<accession>G1Q9B7</accession>
<evidence type="ECO:0000256" key="7">
    <source>
        <dbReference type="ARBA" id="ARBA00047761"/>
    </source>
</evidence>
<comment type="subcellular location">
    <subcellularLocation>
        <location evidence="1 9">Nucleus</location>
    </subcellularLocation>
</comment>
<comment type="function">
    <text evidence="9">Protein phosphatase that catalyzes the dephosphorylation of the C-terminal domain of RNA polymerase II. Plays a role in RNA processing and termination.</text>
</comment>
<comment type="catalytic activity">
    <reaction evidence="7 9">
        <text>O-phospho-L-seryl-[protein] + H2O = L-seryl-[protein] + phosphate</text>
        <dbReference type="Rhea" id="RHEA:20629"/>
        <dbReference type="Rhea" id="RHEA-COMP:9863"/>
        <dbReference type="Rhea" id="RHEA-COMP:11604"/>
        <dbReference type="ChEBI" id="CHEBI:15377"/>
        <dbReference type="ChEBI" id="CHEBI:29999"/>
        <dbReference type="ChEBI" id="CHEBI:43474"/>
        <dbReference type="ChEBI" id="CHEBI:83421"/>
        <dbReference type="EC" id="3.1.3.16"/>
    </reaction>
</comment>
<protein>
    <recommendedName>
        <fullName evidence="9">RNA polymerase II subunit A C-terminal domain phosphatase SSU72</fullName>
        <shortName evidence="9">CTD phosphatase SSU72</shortName>
        <ecNumber evidence="9">3.1.3.16</ecNumber>
    </recommendedName>
</protein>
<evidence type="ECO:0000256" key="8">
    <source>
        <dbReference type="ARBA" id="ARBA00048336"/>
    </source>
</evidence>
<dbReference type="STRING" id="59463.ENSMLUP00000020300"/>
<dbReference type="GeneTree" id="ENSGT00390000010165"/>